<dbReference type="Gene3D" id="3.40.50.1980">
    <property type="entry name" value="Nitrogenase molybdenum iron protein domain"/>
    <property type="match status" value="2"/>
</dbReference>
<evidence type="ECO:0000256" key="2">
    <source>
        <dbReference type="ARBA" id="ARBA00022448"/>
    </source>
</evidence>
<evidence type="ECO:0000256" key="1">
    <source>
        <dbReference type="ARBA" id="ARBA00004196"/>
    </source>
</evidence>
<name>A0A7D3XRB6_9BACL</name>
<comment type="similarity">
    <text evidence="5">Belongs to the bacterial solute-binding protein 9 family.</text>
</comment>
<protein>
    <submittedName>
        <fullName evidence="7">Zinc ABC transporter solute-binding protein</fullName>
    </submittedName>
</protein>
<evidence type="ECO:0000313" key="7">
    <source>
        <dbReference type="EMBL" id="QKG84128.1"/>
    </source>
</evidence>
<dbReference type="InterPro" id="IPR006128">
    <property type="entry name" value="Lipoprotein_PsaA-like"/>
</dbReference>
<dbReference type="RefSeq" id="WP_173221526.1">
    <property type="nucleotide sequence ID" value="NZ_CP048104.1"/>
</dbReference>
<proteinExistence type="inferred from homology"/>
<dbReference type="SUPFAM" id="SSF53807">
    <property type="entry name" value="Helical backbone' metal receptor"/>
    <property type="match status" value="1"/>
</dbReference>
<dbReference type="PANTHER" id="PTHR42953">
    <property type="entry name" value="HIGH-AFFINITY ZINC UPTAKE SYSTEM PROTEIN ZNUA-RELATED"/>
    <property type="match status" value="1"/>
</dbReference>
<gene>
    <name evidence="7" type="ORF">GXN76_06320</name>
</gene>
<keyword evidence="3" id="KW-0479">Metal-binding</keyword>
<dbReference type="PRINTS" id="PR00691">
    <property type="entry name" value="ADHESINB"/>
</dbReference>
<dbReference type="GO" id="GO:0030001">
    <property type="term" value="P:metal ion transport"/>
    <property type="evidence" value="ECO:0007669"/>
    <property type="project" value="InterPro"/>
</dbReference>
<dbReference type="KEGG" id="kpul:GXN76_06320"/>
<dbReference type="InterPro" id="IPR006127">
    <property type="entry name" value="ZnuA-like"/>
</dbReference>
<dbReference type="InterPro" id="IPR006129">
    <property type="entry name" value="AdhesinB"/>
</dbReference>
<dbReference type="InterPro" id="IPR050492">
    <property type="entry name" value="Bact_metal-bind_prot9"/>
</dbReference>
<feature type="chain" id="PRO_5029016460" evidence="6">
    <location>
        <begin position="30"/>
        <end position="318"/>
    </location>
</feature>
<accession>A0A7D3XRB6</accession>
<organism evidence="7 8">
    <name type="scientific">Kroppenstedtia pulmonis</name>
    <dbReference type="NCBI Taxonomy" id="1380685"/>
    <lineage>
        <taxon>Bacteria</taxon>
        <taxon>Bacillati</taxon>
        <taxon>Bacillota</taxon>
        <taxon>Bacilli</taxon>
        <taxon>Bacillales</taxon>
        <taxon>Thermoactinomycetaceae</taxon>
        <taxon>Kroppenstedtia</taxon>
    </lineage>
</organism>
<comment type="subcellular location">
    <subcellularLocation>
        <location evidence="1">Cell envelope</location>
    </subcellularLocation>
</comment>
<dbReference type="GO" id="GO:0007155">
    <property type="term" value="P:cell adhesion"/>
    <property type="evidence" value="ECO:0007669"/>
    <property type="project" value="InterPro"/>
</dbReference>
<dbReference type="PANTHER" id="PTHR42953:SF1">
    <property type="entry name" value="METAL-BINDING PROTEIN HI_0362-RELATED"/>
    <property type="match status" value="1"/>
</dbReference>
<dbReference type="EMBL" id="CP048104">
    <property type="protein sequence ID" value="QKG84128.1"/>
    <property type="molecule type" value="Genomic_DNA"/>
</dbReference>
<sequence length="318" mass="35075">MKRGNKKIGKAWALPLICLFVFPALLLHACESSKPTVASGGEGKILVTTTTGMVADIVKNVGGEHVQVEGLMGPGVDPHLYKASQGDIRKLDQADMIFYNGLYLEGKMTDIFNKISNKKPVIAVAEKIDKSKLIKTGPNEYDPHIWFDVSLWTEAVKRTEEALIEADPDHESDYRENSEKYLAQLHELDQNIKKEVAAIPKKRRVLVTAHDAFGYFGRAYDIEVVGLQGISTASEYGLKDVQRIVDLLAERKIKAVFIESSVPKRSIEAVVKGTAKKGHHIEIGGELFSDALGEKGTPEGNYIGMVRYNVNTIVNALN</sequence>
<keyword evidence="2 5" id="KW-0813">Transport</keyword>
<evidence type="ECO:0000256" key="3">
    <source>
        <dbReference type="ARBA" id="ARBA00022723"/>
    </source>
</evidence>
<evidence type="ECO:0000256" key="4">
    <source>
        <dbReference type="ARBA" id="ARBA00022729"/>
    </source>
</evidence>
<dbReference type="GO" id="GO:0046872">
    <property type="term" value="F:metal ion binding"/>
    <property type="evidence" value="ECO:0007669"/>
    <property type="project" value="UniProtKB-KW"/>
</dbReference>
<evidence type="ECO:0000313" key="8">
    <source>
        <dbReference type="Proteomes" id="UP000503088"/>
    </source>
</evidence>
<dbReference type="GO" id="GO:0030313">
    <property type="term" value="C:cell envelope"/>
    <property type="evidence" value="ECO:0007669"/>
    <property type="project" value="UniProtKB-SubCell"/>
</dbReference>
<evidence type="ECO:0000256" key="5">
    <source>
        <dbReference type="RuleBase" id="RU003512"/>
    </source>
</evidence>
<dbReference type="AlphaFoldDB" id="A0A7D3XRB6"/>
<keyword evidence="8" id="KW-1185">Reference proteome</keyword>
<dbReference type="Proteomes" id="UP000503088">
    <property type="component" value="Chromosome"/>
</dbReference>
<feature type="signal peptide" evidence="6">
    <location>
        <begin position="1"/>
        <end position="29"/>
    </location>
</feature>
<evidence type="ECO:0000256" key="6">
    <source>
        <dbReference type="SAM" id="SignalP"/>
    </source>
</evidence>
<dbReference type="PRINTS" id="PR00690">
    <property type="entry name" value="ADHESNFAMILY"/>
</dbReference>
<dbReference type="Pfam" id="PF01297">
    <property type="entry name" value="ZnuA"/>
    <property type="match status" value="1"/>
</dbReference>
<keyword evidence="4 6" id="KW-0732">Signal</keyword>
<reference evidence="7 8" key="1">
    <citation type="submission" date="2020-01" db="EMBL/GenBank/DDBJ databases">
        <authorList>
            <person name="Gulvik C.A."/>
            <person name="Batra D.G."/>
        </authorList>
    </citation>
    <scope>NUCLEOTIDE SEQUENCE [LARGE SCALE GENOMIC DNA]</scope>
    <source>
        <strain evidence="7 8">W9323</strain>
    </source>
</reference>